<gene>
    <name evidence="13" type="ORF">BCR33DRAFT_717798</name>
</gene>
<dbReference type="InterPro" id="IPR036554">
    <property type="entry name" value="GHMP_kinase_C_sf"/>
</dbReference>
<dbReference type="UniPathway" id="UPA00050">
    <property type="reaction ID" value="UER00064"/>
</dbReference>
<keyword evidence="8" id="KW-0547">Nucleotide-binding</keyword>
<evidence type="ECO:0000256" key="4">
    <source>
        <dbReference type="ARBA" id="ARBA00017858"/>
    </source>
</evidence>
<evidence type="ECO:0000256" key="5">
    <source>
        <dbReference type="ARBA" id="ARBA00022605"/>
    </source>
</evidence>
<feature type="domain" description="GHMP kinase N-terminal" evidence="12">
    <location>
        <begin position="71"/>
        <end position="154"/>
    </location>
</feature>
<evidence type="ECO:0000256" key="6">
    <source>
        <dbReference type="ARBA" id="ARBA00022679"/>
    </source>
</evidence>
<dbReference type="AlphaFoldDB" id="A0A1Y2C848"/>
<keyword evidence="9 13" id="KW-0418">Kinase</keyword>
<dbReference type="EC" id="2.7.1.39" evidence="3"/>
<dbReference type="PANTHER" id="PTHR20861">
    <property type="entry name" value="HOMOSERINE/4-DIPHOSPHOCYTIDYL-2-C-METHYL-D-ERYTHRITOL KINASE"/>
    <property type="match status" value="1"/>
</dbReference>
<sequence length="374" mass="40174">MTKRKELHDGTPFTVSVPCSTANLGPGFDVLGCGLGMRMSVTCTFPESDKGLTVSYNGDSPHTVPLDPSRNLITRTAIQTAASFGQLLPTPMHVAIENPIPLGRGLGSSGTAVVAGVVLANESLGLGMDTQRILDYCLAIEGHPDNITASILGGFVASYKREHPDPAPPKEETIEYKQNYSTLYPDVPDFEAPPCNLGKHLRLKVSPKIKFVVTIPEFELQTKLARSVLPQEYPKADVIFNLQRLAVLVSTLTSDDAKDIDPAVISEAMHDRVHQKYRQHLVPGLPEILSLSYKTLPGLLGVCVSGAGPTVLCLATDNFEKIGQTVVDIFGKHSVDEAPGYEKQKGVKGSKKVGIKASFKVLEVSAEGFTVSRG</sequence>
<dbReference type="SUPFAM" id="SSF54211">
    <property type="entry name" value="Ribosomal protein S5 domain 2-like"/>
    <property type="match status" value="1"/>
</dbReference>
<evidence type="ECO:0000256" key="1">
    <source>
        <dbReference type="ARBA" id="ARBA00005015"/>
    </source>
</evidence>
<evidence type="ECO:0000313" key="13">
    <source>
        <dbReference type="EMBL" id="ORY43067.1"/>
    </source>
</evidence>
<keyword evidence="14" id="KW-1185">Reference proteome</keyword>
<keyword evidence="7" id="KW-0791">Threonine biosynthesis</keyword>
<evidence type="ECO:0000256" key="8">
    <source>
        <dbReference type="ARBA" id="ARBA00022741"/>
    </source>
</evidence>
<evidence type="ECO:0000256" key="3">
    <source>
        <dbReference type="ARBA" id="ARBA00012078"/>
    </source>
</evidence>
<evidence type="ECO:0000256" key="2">
    <source>
        <dbReference type="ARBA" id="ARBA00007370"/>
    </source>
</evidence>
<dbReference type="InterPro" id="IPR000870">
    <property type="entry name" value="Homoserine_kinase"/>
</dbReference>
<reference evidence="13 14" key="1">
    <citation type="submission" date="2016-07" db="EMBL/GenBank/DDBJ databases">
        <title>Pervasive Adenine N6-methylation of Active Genes in Fungi.</title>
        <authorList>
            <consortium name="DOE Joint Genome Institute"/>
            <person name="Mondo S.J."/>
            <person name="Dannebaum R.O."/>
            <person name="Kuo R.C."/>
            <person name="Labutti K."/>
            <person name="Haridas S."/>
            <person name="Kuo A."/>
            <person name="Salamov A."/>
            <person name="Ahrendt S.R."/>
            <person name="Lipzen A."/>
            <person name="Sullivan W."/>
            <person name="Andreopoulos W.B."/>
            <person name="Clum A."/>
            <person name="Lindquist E."/>
            <person name="Daum C."/>
            <person name="Ramamoorthy G.K."/>
            <person name="Gryganskyi A."/>
            <person name="Culley D."/>
            <person name="Magnuson J.K."/>
            <person name="James T.Y."/>
            <person name="O'Malley M.A."/>
            <person name="Stajich J.E."/>
            <person name="Spatafora J.W."/>
            <person name="Visel A."/>
            <person name="Grigoriev I.V."/>
        </authorList>
    </citation>
    <scope>NUCLEOTIDE SEQUENCE [LARGE SCALE GENOMIC DNA]</scope>
    <source>
        <strain evidence="13 14">JEL800</strain>
    </source>
</reference>
<dbReference type="Pfam" id="PF00288">
    <property type="entry name" value="GHMP_kinases_N"/>
    <property type="match status" value="1"/>
</dbReference>
<dbReference type="PRINTS" id="PR00958">
    <property type="entry name" value="HOMSERKINASE"/>
</dbReference>
<dbReference type="PANTHER" id="PTHR20861:SF1">
    <property type="entry name" value="HOMOSERINE KINASE"/>
    <property type="match status" value="1"/>
</dbReference>
<keyword evidence="5" id="KW-0028">Amino-acid biosynthesis</keyword>
<dbReference type="Gene3D" id="3.30.230.10">
    <property type="match status" value="1"/>
</dbReference>
<dbReference type="GO" id="GO:0009088">
    <property type="term" value="P:threonine biosynthetic process"/>
    <property type="evidence" value="ECO:0007669"/>
    <property type="project" value="UniProtKB-UniPathway"/>
</dbReference>
<accession>A0A1Y2C848</accession>
<dbReference type="NCBIfam" id="TIGR00191">
    <property type="entry name" value="thrB"/>
    <property type="match status" value="1"/>
</dbReference>
<dbReference type="HAMAP" id="MF_00384">
    <property type="entry name" value="Homoser_kinase"/>
    <property type="match status" value="1"/>
</dbReference>
<dbReference type="InterPro" id="IPR006204">
    <property type="entry name" value="GHMP_kinase_N_dom"/>
</dbReference>
<dbReference type="InterPro" id="IPR020568">
    <property type="entry name" value="Ribosomal_Su5_D2-typ_SF"/>
</dbReference>
<evidence type="ECO:0000256" key="9">
    <source>
        <dbReference type="ARBA" id="ARBA00022777"/>
    </source>
</evidence>
<dbReference type="GO" id="GO:0004413">
    <property type="term" value="F:homoserine kinase activity"/>
    <property type="evidence" value="ECO:0007669"/>
    <property type="project" value="UniProtKB-EC"/>
</dbReference>
<name>A0A1Y2C848_9FUNG</name>
<keyword evidence="6" id="KW-0808">Transferase</keyword>
<evidence type="ECO:0000259" key="12">
    <source>
        <dbReference type="Pfam" id="PF00288"/>
    </source>
</evidence>
<dbReference type="GO" id="GO:0009092">
    <property type="term" value="P:homoserine metabolic process"/>
    <property type="evidence" value="ECO:0007669"/>
    <property type="project" value="EnsemblFungi"/>
</dbReference>
<evidence type="ECO:0000313" key="14">
    <source>
        <dbReference type="Proteomes" id="UP000193642"/>
    </source>
</evidence>
<dbReference type="EMBL" id="MCGO01000026">
    <property type="protein sequence ID" value="ORY43067.1"/>
    <property type="molecule type" value="Genomic_DNA"/>
</dbReference>
<comment type="caution">
    <text evidence="13">The sequence shown here is derived from an EMBL/GenBank/DDBJ whole genome shotgun (WGS) entry which is preliminary data.</text>
</comment>
<keyword evidence="10" id="KW-0067">ATP-binding</keyword>
<comment type="similarity">
    <text evidence="2">Belongs to the GHMP kinase family. Homoserine kinase subfamily.</text>
</comment>
<organism evidence="13 14">
    <name type="scientific">Rhizoclosmatium globosum</name>
    <dbReference type="NCBI Taxonomy" id="329046"/>
    <lineage>
        <taxon>Eukaryota</taxon>
        <taxon>Fungi</taxon>
        <taxon>Fungi incertae sedis</taxon>
        <taxon>Chytridiomycota</taxon>
        <taxon>Chytridiomycota incertae sedis</taxon>
        <taxon>Chytridiomycetes</taxon>
        <taxon>Chytridiales</taxon>
        <taxon>Chytriomycetaceae</taxon>
        <taxon>Rhizoclosmatium</taxon>
    </lineage>
</organism>
<comment type="pathway">
    <text evidence="1">Amino-acid biosynthesis; L-threonine biosynthesis; L-threonine from L-aspartate: step 4/5.</text>
</comment>
<proteinExistence type="inferred from homology"/>
<dbReference type="InterPro" id="IPR014721">
    <property type="entry name" value="Ribsml_uS5_D2-typ_fold_subgr"/>
</dbReference>
<evidence type="ECO:0000256" key="11">
    <source>
        <dbReference type="ARBA" id="ARBA00049913"/>
    </source>
</evidence>
<dbReference type="SUPFAM" id="SSF55060">
    <property type="entry name" value="GHMP Kinase, C-terminal domain"/>
    <property type="match status" value="1"/>
</dbReference>
<comment type="catalytic activity">
    <reaction evidence="11">
        <text>L-homoserine + ATP = O-phospho-L-homoserine + ADP + H(+)</text>
        <dbReference type="Rhea" id="RHEA:13985"/>
        <dbReference type="ChEBI" id="CHEBI:15378"/>
        <dbReference type="ChEBI" id="CHEBI:30616"/>
        <dbReference type="ChEBI" id="CHEBI:57476"/>
        <dbReference type="ChEBI" id="CHEBI:57590"/>
        <dbReference type="ChEBI" id="CHEBI:456216"/>
        <dbReference type="EC" id="2.7.1.39"/>
    </reaction>
    <physiologicalReaction direction="left-to-right" evidence="11">
        <dbReference type="Rhea" id="RHEA:13986"/>
    </physiologicalReaction>
</comment>
<dbReference type="STRING" id="329046.A0A1Y2C848"/>
<evidence type="ECO:0000256" key="10">
    <source>
        <dbReference type="ARBA" id="ARBA00022840"/>
    </source>
</evidence>
<dbReference type="PROSITE" id="PS00627">
    <property type="entry name" value="GHMP_KINASES_ATP"/>
    <property type="match status" value="1"/>
</dbReference>
<dbReference type="InterPro" id="IPR006203">
    <property type="entry name" value="GHMP_knse_ATP-bd_CS"/>
</dbReference>
<dbReference type="OrthoDB" id="195231at2759"/>
<dbReference type="Gene3D" id="3.30.70.890">
    <property type="entry name" value="GHMP kinase, C-terminal domain"/>
    <property type="match status" value="1"/>
</dbReference>
<evidence type="ECO:0000256" key="7">
    <source>
        <dbReference type="ARBA" id="ARBA00022697"/>
    </source>
</evidence>
<dbReference type="GO" id="GO:0005524">
    <property type="term" value="F:ATP binding"/>
    <property type="evidence" value="ECO:0007669"/>
    <property type="project" value="UniProtKB-KW"/>
</dbReference>
<dbReference type="Proteomes" id="UP000193642">
    <property type="component" value="Unassembled WGS sequence"/>
</dbReference>
<protein>
    <recommendedName>
        <fullName evidence="4">Homoserine kinase</fullName>
        <ecNumber evidence="3">2.7.1.39</ecNumber>
    </recommendedName>
</protein>